<protein>
    <submittedName>
        <fullName evidence="11">Chromosome transmission fidelity protein 18</fullName>
    </submittedName>
</protein>
<dbReference type="Gene3D" id="1.10.8.60">
    <property type="match status" value="1"/>
</dbReference>
<dbReference type="InterPro" id="IPR027417">
    <property type="entry name" value="P-loop_NTPase"/>
</dbReference>
<dbReference type="Pfam" id="PF00004">
    <property type="entry name" value="AAA"/>
    <property type="match status" value="1"/>
</dbReference>
<dbReference type="AlphaFoldDB" id="A0A9W8CP31"/>
<feature type="region of interest" description="Disordered" evidence="9">
    <location>
        <begin position="224"/>
        <end position="253"/>
    </location>
</feature>
<keyword evidence="6" id="KW-0539">Nucleus</keyword>
<evidence type="ECO:0000313" key="12">
    <source>
        <dbReference type="Proteomes" id="UP001149813"/>
    </source>
</evidence>
<dbReference type="Proteomes" id="UP001149813">
    <property type="component" value="Unassembled WGS sequence"/>
</dbReference>
<dbReference type="InterPro" id="IPR047854">
    <property type="entry name" value="RFC_lid"/>
</dbReference>
<dbReference type="EMBL" id="JANBOJ010000217">
    <property type="protein sequence ID" value="KAJ1720880.1"/>
    <property type="molecule type" value="Genomic_DNA"/>
</dbReference>
<evidence type="ECO:0000313" key="11">
    <source>
        <dbReference type="EMBL" id="KAJ1720880.1"/>
    </source>
</evidence>
<evidence type="ECO:0000256" key="7">
    <source>
        <dbReference type="ARBA" id="ARBA00023306"/>
    </source>
</evidence>
<evidence type="ECO:0000256" key="9">
    <source>
        <dbReference type="SAM" id="MobiDB-lite"/>
    </source>
</evidence>
<keyword evidence="2" id="KW-0235">DNA replication</keyword>
<comment type="similarity">
    <text evidence="8">Belongs to the activator 1 small subunits family. CTF18 subfamily.</text>
</comment>
<evidence type="ECO:0000256" key="1">
    <source>
        <dbReference type="ARBA" id="ARBA00004123"/>
    </source>
</evidence>
<gene>
    <name evidence="11" type="primary">ctf18</name>
    <name evidence="11" type="ORF">LPJ53_004526</name>
</gene>
<evidence type="ECO:0000259" key="10">
    <source>
        <dbReference type="SMART" id="SM00382"/>
    </source>
</evidence>
<evidence type="ECO:0000256" key="5">
    <source>
        <dbReference type="ARBA" id="ARBA00023125"/>
    </source>
</evidence>
<evidence type="ECO:0000256" key="6">
    <source>
        <dbReference type="ARBA" id="ARBA00023242"/>
    </source>
</evidence>
<evidence type="ECO:0000256" key="4">
    <source>
        <dbReference type="ARBA" id="ARBA00022840"/>
    </source>
</evidence>
<dbReference type="GO" id="GO:0016887">
    <property type="term" value="F:ATP hydrolysis activity"/>
    <property type="evidence" value="ECO:0007669"/>
    <property type="project" value="InterPro"/>
</dbReference>
<dbReference type="CDD" id="cd18140">
    <property type="entry name" value="HLD_clamp_RFC"/>
    <property type="match status" value="1"/>
</dbReference>
<proteinExistence type="inferred from homology"/>
<dbReference type="GO" id="GO:0005524">
    <property type="term" value="F:ATP binding"/>
    <property type="evidence" value="ECO:0007669"/>
    <property type="project" value="UniProtKB-KW"/>
</dbReference>
<organism evidence="11 12">
    <name type="scientific">Coemansia erecta</name>
    <dbReference type="NCBI Taxonomy" id="147472"/>
    <lineage>
        <taxon>Eukaryota</taxon>
        <taxon>Fungi</taxon>
        <taxon>Fungi incertae sedis</taxon>
        <taxon>Zoopagomycota</taxon>
        <taxon>Kickxellomycotina</taxon>
        <taxon>Kickxellomycetes</taxon>
        <taxon>Kickxellales</taxon>
        <taxon>Kickxellaceae</taxon>
        <taxon>Coemansia</taxon>
    </lineage>
</organism>
<dbReference type="PANTHER" id="PTHR46765">
    <property type="entry name" value="P-LOOP CONTAINING NUCLEOSIDE TRIPHOSPHATE HYDROLASES SUPERFAMILY PROTEIN"/>
    <property type="match status" value="1"/>
</dbReference>
<dbReference type="Gene3D" id="3.40.50.300">
    <property type="entry name" value="P-loop containing nucleotide triphosphate hydrolases"/>
    <property type="match status" value="1"/>
</dbReference>
<dbReference type="OrthoDB" id="2195431at2759"/>
<keyword evidence="5" id="KW-0238">DNA-binding</keyword>
<feature type="domain" description="AAA+ ATPase" evidence="10">
    <location>
        <begin position="402"/>
        <end position="573"/>
    </location>
</feature>
<accession>A0A9W8CP31</accession>
<dbReference type="SMART" id="SM00382">
    <property type="entry name" value="AAA"/>
    <property type="match status" value="1"/>
</dbReference>
<keyword evidence="3" id="KW-0547">Nucleotide-binding</keyword>
<comment type="caution">
    <text evidence="11">The sequence shown here is derived from an EMBL/GenBank/DDBJ whole genome shotgun (WGS) entry which is preliminary data.</text>
</comment>
<dbReference type="InterPro" id="IPR003959">
    <property type="entry name" value="ATPase_AAA_core"/>
</dbReference>
<reference evidence="11" key="1">
    <citation type="submission" date="2022-07" db="EMBL/GenBank/DDBJ databases">
        <title>Phylogenomic reconstructions and comparative analyses of Kickxellomycotina fungi.</title>
        <authorList>
            <person name="Reynolds N.K."/>
            <person name="Stajich J.E."/>
            <person name="Barry K."/>
            <person name="Grigoriev I.V."/>
            <person name="Crous P."/>
            <person name="Smith M.E."/>
        </authorList>
    </citation>
    <scope>NUCLEOTIDE SEQUENCE</scope>
    <source>
        <strain evidence="11">NBRC 32514</strain>
    </source>
</reference>
<dbReference type="InterPro" id="IPR003593">
    <property type="entry name" value="AAA+_ATPase"/>
</dbReference>
<keyword evidence="4" id="KW-0067">ATP-binding</keyword>
<sequence>MDSQNGSNLRQALLTSSLGAMIRGPAADPADTAAGSGAQGALNLLGSRAAPTPHDLLAVAQAQTFPLALDDDQDTLTLLPNALSDSDLEADDDAEDDSYLASEFLNAQAMDAHPEHAEYPEKTSQFSIFADACVVMADGDEEEGGGGGGEPRLVARDAAAQAYEHRLDAEQQGREVANIIKRREVAAAAEHEGLLARHKLAVVTPQERFAAYKAAMARPAAAEEEDSVAVQAPKRQKVDEGGMAARPAAPERPRDTRLAARFAGRYALPPETGEYVAARTAAGTTLFFPLRAPPEPSASASLPSALGRMSMAQANRVVGEIEQEIATRESLLDHAHDSLAKLTLQPADTRLWAEKYRARAYVDLVSSERTNRAVMEWLNAWDACVFRRGAGADTQDRWKRPLRRILLLSGPPGLGKTTLAHVAARQKGYDVVEINASDERTAAKVRDRVLGVTQTQGVAMRGRPQLLVIDEIDGASGAVSAQGDFVSMLVKLATATSDAGEGEGQGQAKDGRPKGRKKPQAQLLRPIICICNNVYAPVLRPLRQIAQCYHVQGPTAARLAQRLQDVCALEQLPCDPWVLADLARSTECDVRASLNALQLMANRPAPAAGATAAAAAAAAASALGTAGVGGKDVQRSLFALWAQIFTRADAPGQPRQQTAAEYARALVAAVRVSGEHERLLQGCWENYLLMDFRDLTHTRVSDLCTQWLCFADLMDAAGRRNPQQAHGLHSYLEYPLLAVHLTCSSPLGLARGAFVYPAADYAAHQARTARVALAQSLLAGCAHVRMRSSLTASTVCSEFADLFLQVLSPAVSTANRHLLRGRELEQAERLVDVMAAWGLRLVQAKDAEGQYVYRVEPPVDRLAGFVGRKSARRVMPLRYAVRQMLAQEMERRRVRSAADRGEDQAGVGGMKDGNAAEAAKREYLGRLFADPLAAVGCPSGELPDAGAAFVTKDFFGRPVVKKQQSKTSPATSAQTMQKQQQQPKAWFHFFEGFSNAVRKPTRMSELL</sequence>
<evidence type="ECO:0000256" key="2">
    <source>
        <dbReference type="ARBA" id="ARBA00022705"/>
    </source>
</evidence>
<dbReference type="CDD" id="cd00009">
    <property type="entry name" value="AAA"/>
    <property type="match status" value="1"/>
</dbReference>
<dbReference type="GO" id="GO:0005634">
    <property type="term" value="C:nucleus"/>
    <property type="evidence" value="ECO:0007669"/>
    <property type="project" value="UniProtKB-SubCell"/>
</dbReference>
<dbReference type="GO" id="GO:0006260">
    <property type="term" value="P:DNA replication"/>
    <property type="evidence" value="ECO:0007669"/>
    <property type="project" value="UniProtKB-KW"/>
</dbReference>
<keyword evidence="12" id="KW-1185">Reference proteome</keyword>
<comment type="subcellular location">
    <subcellularLocation>
        <location evidence="1">Nucleus</location>
    </subcellularLocation>
</comment>
<evidence type="ECO:0000256" key="3">
    <source>
        <dbReference type="ARBA" id="ARBA00022741"/>
    </source>
</evidence>
<evidence type="ECO:0000256" key="8">
    <source>
        <dbReference type="ARBA" id="ARBA00043975"/>
    </source>
</evidence>
<keyword evidence="7" id="KW-0131">Cell cycle</keyword>
<feature type="region of interest" description="Disordered" evidence="9">
    <location>
        <begin position="498"/>
        <end position="517"/>
    </location>
</feature>
<feature type="region of interest" description="Disordered" evidence="9">
    <location>
        <begin position="960"/>
        <end position="981"/>
    </location>
</feature>
<dbReference type="SUPFAM" id="SSF52540">
    <property type="entry name" value="P-loop containing nucleoside triphosphate hydrolases"/>
    <property type="match status" value="1"/>
</dbReference>
<dbReference type="GO" id="GO:0003677">
    <property type="term" value="F:DNA binding"/>
    <property type="evidence" value="ECO:0007669"/>
    <property type="project" value="UniProtKB-KW"/>
</dbReference>
<name>A0A9W8CP31_9FUNG</name>
<dbReference type="InterPro" id="IPR053016">
    <property type="entry name" value="CTF18-RFC_complex"/>
</dbReference>
<dbReference type="PANTHER" id="PTHR46765:SF1">
    <property type="entry name" value="P-LOOP CONTAINING NUCLEOSIDE TRIPHOSPHATE HYDROLASES SUPERFAMILY PROTEIN"/>
    <property type="match status" value="1"/>
</dbReference>